<keyword evidence="6" id="KW-0067">ATP-binding</keyword>
<dbReference type="GO" id="GO:0031522">
    <property type="term" value="C:cell envelope Sec protein transport complex"/>
    <property type="evidence" value="ECO:0007669"/>
    <property type="project" value="TreeGrafter"/>
</dbReference>
<evidence type="ECO:0000256" key="11">
    <source>
        <dbReference type="SAM" id="MobiDB-lite"/>
    </source>
</evidence>
<dbReference type="PROSITE" id="PS01312">
    <property type="entry name" value="SECA"/>
    <property type="match status" value="1"/>
</dbReference>
<evidence type="ECO:0000256" key="10">
    <source>
        <dbReference type="ARBA" id="ARBA00023136"/>
    </source>
</evidence>
<organism evidence="15">
    <name type="scientific">marine metagenome</name>
    <dbReference type="NCBI Taxonomy" id="408172"/>
    <lineage>
        <taxon>unclassified sequences</taxon>
        <taxon>metagenomes</taxon>
        <taxon>ecological metagenomes</taxon>
    </lineage>
</organism>
<feature type="domain" description="SecA family profile" evidence="14">
    <location>
        <begin position="1"/>
        <end position="713"/>
    </location>
</feature>
<feature type="domain" description="Helicase ATP-binding" evidence="12">
    <location>
        <begin position="125"/>
        <end position="283"/>
    </location>
</feature>
<keyword evidence="9" id="KW-0811">Translocation</keyword>
<dbReference type="Pfam" id="PF21090">
    <property type="entry name" value="P-loop_SecA"/>
    <property type="match status" value="1"/>
</dbReference>
<dbReference type="SMART" id="SM00957">
    <property type="entry name" value="SecA_DEAD"/>
    <property type="match status" value="1"/>
</dbReference>
<keyword evidence="5" id="KW-0547">Nucleotide-binding</keyword>
<dbReference type="SUPFAM" id="SSF52540">
    <property type="entry name" value="P-loop containing nucleoside triphosphate hydrolases"/>
    <property type="match status" value="2"/>
</dbReference>
<name>A0A381UPI2_9ZZZZ</name>
<dbReference type="Pfam" id="PF07517">
    <property type="entry name" value="SecA_DEAD"/>
    <property type="match status" value="1"/>
</dbReference>
<dbReference type="GO" id="GO:0005886">
    <property type="term" value="C:plasma membrane"/>
    <property type="evidence" value="ECO:0007669"/>
    <property type="project" value="TreeGrafter"/>
</dbReference>
<proteinExistence type="inferred from homology"/>
<evidence type="ECO:0000256" key="7">
    <source>
        <dbReference type="ARBA" id="ARBA00022927"/>
    </source>
</evidence>
<evidence type="ECO:0000313" key="15">
    <source>
        <dbReference type="EMBL" id="SVA29548.1"/>
    </source>
</evidence>
<comment type="subcellular location">
    <subcellularLocation>
        <location evidence="1">Membrane</location>
        <topology evidence="1">Peripheral membrane protein</topology>
    </subcellularLocation>
</comment>
<feature type="region of interest" description="Disordered" evidence="11">
    <location>
        <begin position="948"/>
        <end position="978"/>
    </location>
</feature>
<dbReference type="InterPro" id="IPR000185">
    <property type="entry name" value="SecA"/>
</dbReference>
<dbReference type="SUPFAM" id="SSF81886">
    <property type="entry name" value="Helical scaffold and wing domains of SecA"/>
    <property type="match status" value="1"/>
</dbReference>
<evidence type="ECO:0000256" key="1">
    <source>
        <dbReference type="ARBA" id="ARBA00004170"/>
    </source>
</evidence>
<dbReference type="PANTHER" id="PTHR30612">
    <property type="entry name" value="SECA INNER MEMBRANE COMPONENT OF SEC PROTEIN SECRETION SYSTEM"/>
    <property type="match status" value="1"/>
</dbReference>
<dbReference type="FunFam" id="3.40.50.300:FF:000429">
    <property type="entry name" value="Preprotein translocase subunit SecA"/>
    <property type="match status" value="1"/>
</dbReference>
<dbReference type="InterPro" id="IPR011116">
    <property type="entry name" value="SecA_Wing/Scaffold"/>
</dbReference>
<dbReference type="InterPro" id="IPR036266">
    <property type="entry name" value="SecA_Wing/Scaffold_sf"/>
</dbReference>
<evidence type="ECO:0000256" key="4">
    <source>
        <dbReference type="ARBA" id="ARBA00022490"/>
    </source>
</evidence>
<dbReference type="CDD" id="cd17928">
    <property type="entry name" value="DEXDc_SecA"/>
    <property type="match status" value="1"/>
</dbReference>
<evidence type="ECO:0000256" key="6">
    <source>
        <dbReference type="ARBA" id="ARBA00022840"/>
    </source>
</evidence>
<keyword evidence="3" id="KW-0813">Transport</keyword>
<dbReference type="Gene3D" id="3.90.1440.10">
    <property type="entry name" value="SecA, preprotein cross-linking domain"/>
    <property type="match status" value="1"/>
</dbReference>
<dbReference type="InterPro" id="IPR027417">
    <property type="entry name" value="P-loop_NTPase"/>
</dbReference>
<dbReference type="SMART" id="SM00958">
    <property type="entry name" value="SecA_PP_bind"/>
    <property type="match status" value="1"/>
</dbReference>
<dbReference type="InterPro" id="IPR011115">
    <property type="entry name" value="SecA_DEAD"/>
</dbReference>
<evidence type="ECO:0000256" key="5">
    <source>
        <dbReference type="ARBA" id="ARBA00022741"/>
    </source>
</evidence>
<dbReference type="PRINTS" id="PR00906">
    <property type="entry name" value="SECA"/>
</dbReference>
<dbReference type="InterPro" id="IPR011130">
    <property type="entry name" value="SecA_preprotein_X-link_dom"/>
</dbReference>
<dbReference type="GO" id="GO:0005829">
    <property type="term" value="C:cytosol"/>
    <property type="evidence" value="ECO:0007669"/>
    <property type="project" value="TreeGrafter"/>
</dbReference>
<comment type="similarity">
    <text evidence="2">Belongs to the SecA family.</text>
</comment>
<dbReference type="AlphaFoldDB" id="A0A381UPI2"/>
<keyword evidence="8" id="KW-1278">Translocase</keyword>
<feature type="compositionally biased region" description="Polar residues" evidence="11">
    <location>
        <begin position="948"/>
        <end position="963"/>
    </location>
</feature>
<keyword evidence="4" id="KW-0963">Cytoplasm</keyword>
<dbReference type="Pfam" id="PF01043">
    <property type="entry name" value="SecA_PP_bind"/>
    <property type="match status" value="1"/>
</dbReference>
<dbReference type="GO" id="GO:0017038">
    <property type="term" value="P:protein import"/>
    <property type="evidence" value="ECO:0007669"/>
    <property type="project" value="InterPro"/>
</dbReference>
<dbReference type="EMBL" id="UINC01006772">
    <property type="protein sequence ID" value="SVA29548.1"/>
    <property type="molecule type" value="Genomic_DNA"/>
</dbReference>
<evidence type="ECO:0000259" key="13">
    <source>
        <dbReference type="PROSITE" id="PS51194"/>
    </source>
</evidence>
<dbReference type="PROSITE" id="PS51192">
    <property type="entry name" value="HELICASE_ATP_BIND_1"/>
    <property type="match status" value="1"/>
</dbReference>
<reference evidence="15" key="1">
    <citation type="submission" date="2018-05" db="EMBL/GenBank/DDBJ databases">
        <authorList>
            <person name="Lanie J.A."/>
            <person name="Ng W.-L."/>
            <person name="Kazmierczak K.M."/>
            <person name="Andrzejewski T.M."/>
            <person name="Davidsen T.M."/>
            <person name="Wayne K.J."/>
            <person name="Tettelin H."/>
            <person name="Glass J.I."/>
            <person name="Rusch D."/>
            <person name="Podicherti R."/>
            <person name="Tsui H.-C.T."/>
            <person name="Winkler M.E."/>
        </authorList>
    </citation>
    <scope>NUCLEOTIDE SEQUENCE</scope>
</reference>
<dbReference type="GO" id="GO:0043952">
    <property type="term" value="P:protein transport by the Sec complex"/>
    <property type="evidence" value="ECO:0007669"/>
    <property type="project" value="TreeGrafter"/>
</dbReference>
<dbReference type="GO" id="GO:0005524">
    <property type="term" value="F:ATP binding"/>
    <property type="evidence" value="ECO:0007669"/>
    <property type="project" value="UniProtKB-KW"/>
</dbReference>
<dbReference type="CDD" id="cd18803">
    <property type="entry name" value="SF2_C_secA"/>
    <property type="match status" value="1"/>
</dbReference>
<dbReference type="PROSITE" id="PS51194">
    <property type="entry name" value="HELICASE_CTER"/>
    <property type="match status" value="1"/>
</dbReference>
<dbReference type="GO" id="GO:0006605">
    <property type="term" value="P:protein targeting"/>
    <property type="evidence" value="ECO:0007669"/>
    <property type="project" value="InterPro"/>
</dbReference>
<dbReference type="InterPro" id="IPR001650">
    <property type="entry name" value="Helicase_C-like"/>
</dbReference>
<evidence type="ECO:0000256" key="9">
    <source>
        <dbReference type="ARBA" id="ARBA00023010"/>
    </source>
</evidence>
<keyword evidence="10" id="KW-0472">Membrane</keyword>
<evidence type="ECO:0000256" key="2">
    <source>
        <dbReference type="ARBA" id="ARBA00007650"/>
    </source>
</evidence>
<keyword evidence="7" id="KW-0653">Protein transport</keyword>
<dbReference type="PANTHER" id="PTHR30612:SF0">
    <property type="entry name" value="CHLOROPLAST PROTEIN-TRANSPORTING ATPASE"/>
    <property type="match status" value="1"/>
</dbReference>
<dbReference type="SUPFAM" id="SSF81767">
    <property type="entry name" value="Pre-protein crosslinking domain of SecA"/>
    <property type="match status" value="1"/>
</dbReference>
<evidence type="ECO:0000256" key="8">
    <source>
        <dbReference type="ARBA" id="ARBA00022967"/>
    </source>
</evidence>
<dbReference type="InterPro" id="IPR014001">
    <property type="entry name" value="Helicase_ATP-bd"/>
</dbReference>
<evidence type="ECO:0000259" key="14">
    <source>
        <dbReference type="PROSITE" id="PS51196"/>
    </source>
</evidence>
<accession>A0A381UPI2</accession>
<feature type="domain" description="Helicase C-terminal" evidence="13">
    <location>
        <begin position="560"/>
        <end position="729"/>
    </location>
</feature>
<gene>
    <name evidence="15" type="ORF">METZ01_LOCUS82402</name>
</gene>
<dbReference type="InterPro" id="IPR044722">
    <property type="entry name" value="SecA_SF2_C"/>
</dbReference>
<dbReference type="PROSITE" id="PS51196">
    <property type="entry name" value="SECA_MOTOR_DEAD"/>
    <property type="match status" value="1"/>
</dbReference>
<dbReference type="HAMAP" id="MF_01382">
    <property type="entry name" value="SecA"/>
    <property type="match status" value="1"/>
</dbReference>
<dbReference type="NCBIfam" id="TIGR00963">
    <property type="entry name" value="secA"/>
    <property type="match status" value="1"/>
</dbReference>
<evidence type="ECO:0000259" key="12">
    <source>
        <dbReference type="PROSITE" id="PS51192"/>
    </source>
</evidence>
<dbReference type="GO" id="GO:0006886">
    <property type="term" value="P:intracellular protein transport"/>
    <property type="evidence" value="ECO:0007669"/>
    <property type="project" value="InterPro"/>
</dbReference>
<dbReference type="InterPro" id="IPR036670">
    <property type="entry name" value="SecA_X-link_sf"/>
</dbReference>
<sequence>MLLAKLFGTKSEREIKKLIPFVTEINQIFDSLKNKNDDELKNRTFELRNQVIQARKQLNDDLSPSMDKGERDKLLFKAEQDELDANMVEAFAMVKETCRRMMGQSWRISGQETKWEMIPYDVQLLGAIILHKGKVAEMKTGEGKTLVATMPLYLNSLSGRGVHVVTVNDYLAQRDAEWMGEIYRRLGLTVGFILNSMDNMQRREMYGCDITYGTNNEFGFDYLRDNMALRPEDQTQRGHAFAVVDEVDSVLIDEARTPLIISGAVDAPVDNTFMKLKPDVQLLVKKQATMVSDFVRKARKLLDDDSEDEAGLKLLQARRGLPKHPQVMKVFQESGTLKLSQDIESNYMRDKKLHEVDEDMFFSIDEKSHVIDITDKGRNVLAPENPDTFVIPDLGELLLEIDERDDISPVQREQEKEKAHQLHADRSGTIHNFNQLLRAYTMYEKDVEYVVQEGKVLIVDEFTGRVLPGRRYSDGLHQALEAKENVRIERETQTLATITIQNYFRLYDKLAGMTGTAETEAEELGSIYKLDVVVIPPHRDIIRDDRNDLVYKTKREKYNAVIDEISDCNQRRQPVLVGTISVEVSELLSRMLKRKNILHNVLNAKQHQREAEIVIRAGQPGAVTIATNMAGRGTDIKLGEGVKDLGGLHILGTERHDSRRIDLQLRGRSGRQGDSGSSRFYLSLEDDLMRLFGSDRVAAIMDRMGVEDGEVITAGMVTRAIGNAQNKVEIRNFGVRKHLLEYDDVMNQQRQVVYDIRDQALSGENMRDTVSQIVEDYVADQIDEQSSLGSPEEWEWERLKQNFASHLLVDTNLENIKKGVDDPDVTSDDIIDWIISEAQSVYKVRESLIPEEVIRGFERFVILRTIDEKWKDHLYAMDQLREGINLRAYGQKNPLLEYKSEGFKMFQEMMADMNSVIVQRMFRTQLEGMDQAPQVQGRQVRNIQVQHQDTTGMGFTGQPQRSGQSRRDQPQQAVRTPIKAERKIGRNEKIFVQAPNGKKIEIKYKKLQHFLSQGYTELDNA</sequence>
<dbReference type="Gene3D" id="1.10.3060.10">
    <property type="entry name" value="Helical scaffold and wing domains of SecA"/>
    <property type="match status" value="1"/>
</dbReference>
<evidence type="ECO:0000256" key="3">
    <source>
        <dbReference type="ARBA" id="ARBA00022448"/>
    </source>
</evidence>
<dbReference type="InterPro" id="IPR020937">
    <property type="entry name" value="SecA_CS"/>
</dbReference>
<dbReference type="Pfam" id="PF07516">
    <property type="entry name" value="SecA_SW"/>
    <property type="match status" value="1"/>
</dbReference>
<protein>
    <submittedName>
        <fullName evidence="15">Uncharacterized protein</fullName>
    </submittedName>
</protein>
<dbReference type="Gene3D" id="3.40.50.300">
    <property type="entry name" value="P-loop containing nucleotide triphosphate hydrolases"/>
    <property type="match status" value="3"/>
</dbReference>
<dbReference type="InterPro" id="IPR014018">
    <property type="entry name" value="SecA_motor_DEAD"/>
</dbReference>